<keyword evidence="1" id="KW-0472">Membrane</keyword>
<dbReference type="RefSeq" id="WP_017056654.1">
    <property type="nucleotide sequence ID" value="NZ_AP025514.1"/>
</dbReference>
<evidence type="ECO:0000313" key="2">
    <source>
        <dbReference type="EMBL" id="KWU00565.1"/>
    </source>
</evidence>
<feature type="transmembrane region" description="Helical" evidence="1">
    <location>
        <begin position="21"/>
        <end position="39"/>
    </location>
</feature>
<evidence type="ECO:0000313" key="3">
    <source>
        <dbReference type="Proteomes" id="UP000057389"/>
    </source>
</evidence>
<protein>
    <submittedName>
        <fullName evidence="2">Glutamate-1-semialdehyde aminotransferase</fullName>
    </submittedName>
</protein>
<keyword evidence="1" id="KW-0812">Transmembrane</keyword>
<evidence type="ECO:0000256" key="1">
    <source>
        <dbReference type="SAM" id="Phobius"/>
    </source>
</evidence>
<gene>
    <name evidence="2" type="ORF">APQ14_10710</name>
</gene>
<keyword evidence="3" id="KW-1185">Reference proteome</keyword>
<comment type="caution">
    <text evidence="2">The sequence shown here is derived from an EMBL/GenBank/DDBJ whole genome shotgun (WGS) entry which is preliminary data.</text>
</comment>
<keyword evidence="2" id="KW-0032">Aminotransferase</keyword>
<proteinExistence type="predicted"/>
<accession>A0A109D7Y8</accession>
<organism evidence="2 3">
    <name type="scientific">Vibrio toranzoniae</name>
    <dbReference type="NCBI Taxonomy" id="1194427"/>
    <lineage>
        <taxon>Bacteria</taxon>
        <taxon>Pseudomonadati</taxon>
        <taxon>Pseudomonadota</taxon>
        <taxon>Gammaproteobacteria</taxon>
        <taxon>Vibrionales</taxon>
        <taxon>Vibrionaceae</taxon>
        <taxon>Vibrio</taxon>
    </lineage>
</organism>
<sequence length="41" mass="5085">MGCCDKDKKCQDEEQQIKKEIPWFRMFLGTLMLLVFLFWER</sequence>
<name>A0A109D7Y8_9VIBR</name>
<reference evidence="2 3" key="1">
    <citation type="submission" date="2015-11" db="EMBL/GenBank/DDBJ databases">
        <title>Draft WGS of Vibrio toranzoniae.</title>
        <authorList>
            <person name="Lasa A."/>
            <person name="Romalde J.L."/>
        </authorList>
    </citation>
    <scope>NUCLEOTIDE SEQUENCE [LARGE SCALE GENOMIC DNA]</scope>
    <source>
        <strain evidence="2 3">Vb 10.8</strain>
    </source>
</reference>
<dbReference type="AlphaFoldDB" id="A0A109D7Y8"/>
<keyword evidence="1" id="KW-1133">Transmembrane helix</keyword>
<dbReference type="GO" id="GO:0008483">
    <property type="term" value="F:transaminase activity"/>
    <property type="evidence" value="ECO:0007669"/>
    <property type="project" value="UniProtKB-KW"/>
</dbReference>
<dbReference type="Proteomes" id="UP000057389">
    <property type="component" value="Unassembled WGS sequence"/>
</dbReference>
<dbReference type="EMBL" id="LMXU01000022">
    <property type="protein sequence ID" value="KWU00565.1"/>
    <property type="molecule type" value="Genomic_DNA"/>
</dbReference>
<dbReference type="GeneID" id="300179333"/>
<keyword evidence="2" id="KW-0808">Transferase</keyword>